<dbReference type="Proteomes" id="UP001175227">
    <property type="component" value="Unassembled WGS sequence"/>
</dbReference>
<feature type="domain" description="BTB" evidence="1">
    <location>
        <begin position="14"/>
        <end position="75"/>
    </location>
</feature>
<accession>A0AA39PNY4</accession>
<dbReference type="Gene3D" id="3.30.710.10">
    <property type="entry name" value="Potassium Channel Kv1.1, Chain A"/>
    <property type="match status" value="1"/>
</dbReference>
<sequence>MWTPHPFDGSDPTSDICLISSDDIRFHAHKTVLSHAFPFFQDLITLAPAPSDGSLPTVRLGEESKIMDEVLRFCYPTFDASFNYVSEVYQVAEVMHKYLMDGVTNRLPSELKMLSEKRPLHAFVVDCKLDWREDAKFAAS</sequence>
<dbReference type="AlphaFoldDB" id="A0AA39PNY4"/>
<evidence type="ECO:0000313" key="3">
    <source>
        <dbReference type="Proteomes" id="UP001175227"/>
    </source>
</evidence>
<reference evidence="2" key="1">
    <citation type="submission" date="2023-06" db="EMBL/GenBank/DDBJ databases">
        <authorList>
            <consortium name="Lawrence Berkeley National Laboratory"/>
            <person name="Ahrendt S."/>
            <person name="Sahu N."/>
            <person name="Indic B."/>
            <person name="Wong-Bajracharya J."/>
            <person name="Merenyi Z."/>
            <person name="Ke H.-M."/>
            <person name="Monk M."/>
            <person name="Kocsube S."/>
            <person name="Drula E."/>
            <person name="Lipzen A."/>
            <person name="Balint B."/>
            <person name="Henrissat B."/>
            <person name="Andreopoulos B."/>
            <person name="Martin F.M."/>
            <person name="Harder C.B."/>
            <person name="Rigling D."/>
            <person name="Ford K.L."/>
            <person name="Foster G.D."/>
            <person name="Pangilinan J."/>
            <person name="Papanicolaou A."/>
            <person name="Barry K."/>
            <person name="LaButti K."/>
            <person name="Viragh M."/>
            <person name="Koriabine M."/>
            <person name="Yan M."/>
            <person name="Riley R."/>
            <person name="Champramary S."/>
            <person name="Plett K.L."/>
            <person name="Tsai I.J."/>
            <person name="Slot J."/>
            <person name="Sipos G."/>
            <person name="Plett J."/>
            <person name="Nagy L.G."/>
            <person name="Grigoriev I.V."/>
        </authorList>
    </citation>
    <scope>NUCLEOTIDE SEQUENCE</scope>
    <source>
        <strain evidence="2">ICMP 16352</strain>
    </source>
</reference>
<keyword evidence="3" id="KW-1185">Reference proteome</keyword>
<proteinExistence type="predicted"/>
<comment type="caution">
    <text evidence="2">The sequence shown here is derived from an EMBL/GenBank/DDBJ whole genome shotgun (WGS) entry which is preliminary data.</text>
</comment>
<dbReference type="CDD" id="cd18186">
    <property type="entry name" value="BTB_POZ_ZBTB_KLHL-like"/>
    <property type="match status" value="1"/>
</dbReference>
<gene>
    <name evidence="2" type="ORF">IW261DRAFT_646455</name>
</gene>
<evidence type="ECO:0000313" key="2">
    <source>
        <dbReference type="EMBL" id="KAK0487825.1"/>
    </source>
</evidence>
<dbReference type="PROSITE" id="PS50097">
    <property type="entry name" value="BTB"/>
    <property type="match status" value="1"/>
</dbReference>
<organism evidence="2 3">
    <name type="scientific">Armillaria novae-zelandiae</name>
    <dbReference type="NCBI Taxonomy" id="153914"/>
    <lineage>
        <taxon>Eukaryota</taxon>
        <taxon>Fungi</taxon>
        <taxon>Dikarya</taxon>
        <taxon>Basidiomycota</taxon>
        <taxon>Agaricomycotina</taxon>
        <taxon>Agaricomycetes</taxon>
        <taxon>Agaricomycetidae</taxon>
        <taxon>Agaricales</taxon>
        <taxon>Marasmiineae</taxon>
        <taxon>Physalacriaceae</taxon>
        <taxon>Armillaria</taxon>
    </lineage>
</organism>
<dbReference type="InterPro" id="IPR000210">
    <property type="entry name" value="BTB/POZ_dom"/>
</dbReference>
<dbReference type="SUPFAM" id="SSF54695">
    <property type="entry name" value="POZ domain"/>
    <property type="match status" value="1"/>
</dbReference>
<dbReference type="Pfam" id="PF00651">
    <property type="entry name" value="BTB"/>
    <property type="match status" value="1"/>
</dbReference>
<evidence type="ECO:0000259" key="1">
    <source>
        <dbReference type="PROSITE" id="PS50097"/>
    </source>
</evidence>
<dbReference type="EMBL" id="JAUEPR010000003">
    <property type="protein sequence ID" value="KAK0487825.1"/>
    <property type="molecule type" value="Genomic_DNA"/>
</dbReference>
<dbReference type="InterPro" id="IPR011333">
    <property type="entry name" value="SKP1/BTB/POZ_sf"/>
</dbReference>
<dbReference type="SMART" id="SM00225">
    <property type="entry name" value="BTB"/>
    <property type="match status" value="1"/>
</dbReference>
<protein>
    <recommendedName>
        <fullName evidence="1">BTB domain-containing protein</fullName>
    </recommendedName>
</protein>
<name>A0AA39PNY4_9AGAR</name>